<comment type="caution">
    <text evidence="1">The sequence shown here is derived from an EMBL/GenBank/DDBJ whole genome shotgun (WGS) entry which is preliminary data.</text>
</comment>
<evidence type="ECO:0000313" key="1">
    <source>
        <dbReference type="EMBL" id="MBB5940382.1"/>
    </source>
</evidence>
<proteinExistence type="predicted"/>
<organism evidence="1 2">
    <name type="scientific">Streptomyces zagrosensis</name>
    <dbReference type="NCBI Taxonomy" id="1042984"/>
    <lineage>
        <taxon>Bacteria</taxon>
        <taxon>Bacillati</taxon>
        <taxon>Actinomycetota</taxon>
        <taxon>Actinomycetes</taxon>
        <taxon>Kitasatosporales</taxon>
        <taxon>Streptomycetaceae</taxon>
        <taxon>Streptomyces</taxon>
    </lineage>
</organism>
<protein>
    <submittedName>
        <fullName evidence="1">Uncharacterized protein</fullName>
    </submittedName>
</protein>
<dbReference type="Proteomes" id="UP000588098">
    <property type="component" value="Unassembled WGS sequence"/>
</dbReference>
<reference evidence="1 2" key="1">
    <citation type="submission" date="2020-08" db="EMBL/GenBank/DDBJ databases">
        <title>Genomic Encyclopedia of Type Strains, Phase III (KMG-III): the genomes of soil and plant-associated and newly described type strains.</title>
        <authorList>
            <person name="Whitman W."/>
        </authorList>
    </citation>
    <scope>NUCLEOTIDE SEQUENCE [LARGE SCALE GENOMIC DNA]</scope>
    <source>
        <strain evidence="1 2">CECT 8305</strain>
    </source>
</reference>
<dbReference type="EMBL" id="JACHJL010000044">
    <property type="protein sequence ID" value="MBB5940382.1"/>
    <property type="molecule type" value="Genomic_DNA"/>
</dbReference>
<keyword evidence="2" id="KW-1185">Reference proteome</keyword>
<evidence type="ECO:0000313" key="2">
    <source>
        <dbReference type="Proteomes" id="UP000588098"/>
    </source>
</evidence>
<gene>
    <name evidence="1" type="ORF">FHS42_007480</name>
</gene>
<dbReference type="AlphaFoldDB" id="A0A7W9V2W3"/>
<name>A0A7W9V2W3_9ACTN</name>
<accession>A0A7W9V2W3</accession>
<dbReference type="RefSeq" id="WP_184580483.1">
    <property type="nucleotide sequence ID" value="NZ_JACHJL010000044.1"/>
</dbReference>
<sequence length="45" mass="4658">MQFIELVVIDGLGQVGVPIGSLAMSGGVHRRGPARDAALVVARDE</sequence>